<feature type="domain" description="ABC transmembrane type-2" evidence="10">
    <location>
        <begin position="44"/>
        <end position="264"/>
    </location>
</feature>
<evidence type="ECO:0000256" key="6">
    <source>
        <dbReference type="ARBA" id="ARBA00022692"/>
    </source>
</evidence>
<feature type="transmembrane region" description="Helical" evidence="9">
    <location>
        <begin position="117"/>
        <end position="145"/>
    </location>
</feature>
<dbReference type="EMBL" id="BAAAYV010000017">
    <property type="protein sequence ID" value="GAA3664754.1"/>
    <property type="molecule type" value="Genomic_DNA"/>
</dbReference>
<keyword evidence="3 9" id="KW-0813">Transport</keyword>
<evidence type="ECO:0000256" key="7">
    <source>
        <dbReference type="ARBA" id="ARBA00022989"/>
    </source>
</evidence>
<dbReference type="PROSITE" id="PS51012">
    <property type="entry name" value="ABC_TM2"/>
    <property type="match status" value="1"/>
</dbReference>
<feature type="transmembrane region" description="Helical" evidence="9">
    <location>
        <begin position="42"/>
        <end position="65"/>
    </location>
</feature>
<reference evidence="12" key="1">
    <citation type="journal article" date="2019" name="Int. J. Syst. Evol. Microbiol.">
        <title>The Global Catalogue of Microorganisms (GCM) 10K type strain sequencing project: providing services to taxonomists for standard genome sequencing and annotation.</title>
        <authorList>
            <consortium name="The Broad Institute Genomics Platform"/>
            <consortium name="The Broad Institute Genome Sequencing Center for Infectious Disease"/>
            <person name="Wu L."/>
            <person name="Ma J."/>
        </authorList>
    </citation>
    <scope>NUCLEOTIDE SEQUENCE [LARGE SCALE GENOMIC DNA]</scope>
    <source>
        <strain evidence="12">JCM 16546</strain>
    </source>
</reference>
<evidence type="ECO:0000256" key="4">
    <source>
        <dbReference type="ARBA" id="ARBA00022475"/>
    </source>
</evidence>
<evidence type="ECO:0000256" key="5">
    <source>
        <dbReference type="ARBA" id="ARBA00022519"/>
    </source>
</evidence>
<feature type="transmembrane region" description="Helical" evidence="9">
    <location>
        <begin position="77"/>
        <end position="96"/>
    </location>
</feature>
<keyword evidence="6 9" id="KW-0812">Transmembrane</keyword>
<keyword evidence="7 9" id="KW-1133">Transmembrane helix</keyword>
<accession>A0ABP7BM45</accession>
<dbReference type="PANTHER" id="PTHR30413:SF8">
    <property type="entry name" value="TRANSPORT PERMEASE PROTEIN"/>
    <property type="match status" value="1"/>
</dbReference>
<dbReference type="RefSeq" id="WP_221860074.1">
    <property type="nucleotide sequence ID" value="NZ_BAAAYV010000017.1"/>
</dbReference>
<evidence type="ECO:0000256" key="1">
    <source>
        <dbReference type="ARBA" id="ARBA00004429"/>
    </source>
</evidence>
<evidence type="ECO:0000313" key="11">
    <source>
        <dbReference type="EMBL" id="GAA3664754.1"/>
    </source>
</evidence>
<comment type="caution">
    <text evidence="11">The sequence shown here is derived from an EMBL/GenBank/DDBJ whole genome shotgun (WGS) entry which is preliminary data.</text>
</comment>
<evidence type="ECO:0000313" key="12">
    <source>
        <dbReference type="Proteomes" id="UP001410795"/>
    </source>
</evidence>
<comment type="subcellular location">
    <subcellularLocation>
        <location evidence="1">Cell inner membrane</location>
        <topology evidence="1">Multi-pass membrane protein</topology>
    </subcellularLocation>
    <subcellularLocation>
        <location evidence="9">Cell membrane</location>
        <topology evidence="9">Multi-pass membrane protein</topology>
    </subcellularLocation>
</comment>
<keyword evidence="8 9" id="KW-0472">Membrane</keyword>
<comment type="similarity">
    <text evidence="2 9">Belongs to the ABC-2 integral membrane protein family.</text>
</comment>
<dbReference type="InterPro" id="IPR047817">
    <property type="entry name" value="ABC2_TM_bact-type"/>
</dbReference>
<feature type="transmembrane region" description="Helical" evidence="9">
    <location>
        <begin position="151"/>
        <end position="175"/>
    </location>
</feature>
<keyword evidence="5" id="KW-0997">Cell inner membrane</keyword>
<dbReference type="PANTHER" id="PTHR30413">
    <property type="entry name" value="INNER MEMBRANE TRANSPORT PERMEASE"/>
    <property type="match status" value="1"/>
</dbReference>
<name>A0ABP7BM45_9MICO</name>
<organism evidence="11 12">
    <name type="scientific">Microbacterium marinilacus</name>
    <dbReference type="NCBI Taxonomy" id="415209"/>
    <lineage>
        <taxon>Bacteria</taxon>
        <taxon>Bacillati</taxon>
        <taxon>Actinomycetota</taxon>
        <taxon>Actinomycetes</taxon>
        <taxon>Micrococcales</taxon>
        <taxon>Microbacteriaceae</taxon>
        <taxon>Microbacterium</taxon>
    </lineage>
</organism>
<evidence type="ECO:0000256" key="2">
    <source>
        <dbReference type="ARBA" id="ARBA00007783"/>
    </source>
</evidence>
<protein>
    <recommendedName>
        <fullName evidence="9">Transport permease protein</fullName>
    </recommendedName>
</protein>
<evidence type="ECO:0000256" key="8">
    <source>
        <dbReference type="ARBA" id="ARBA00023136"/>
    </source>
</evidence>
<evidence type="ECO:0000256" key="9">
    <source>
        <dbReference type="RuleBase" id="RU361157"/>
    </source>
</evidence>
<evidence type="ECO:0000256" key="3">
    <source>
        <dbReference type="ARBA" id="ARBA00022448"/>
    </source>
</evidence>
<gene>
    <name evidence="11" type="ORF">GCM10022202_28530</name>
</gene>
<evidence type="ECO:0000259" key="10">
    <source>
        <dbReference type="PROSITE" id="PS51012"/>
    </source>
</evidence>
<feature type="transmembrane region" description="Helical" evidence="9">
    <location>
        <begin position="187"/>
        <end position="208"/>
    </location>
</feature>
<feature type="transmembrane region" description="Helical" evidence="9">
    <location>
        <begin position="240"/>
        <end position="261"/>
    </location>
</feature>
<keyword evidence="4 9" id="KW-1003">Cell membrane</keyword>
<dbReference type="InterPro" id="IPR013525">
    <property type="entry name" value="ABC2_TM"/>
</dbReference>
<dbReference type="Proteomes" id="UP001410795">
    <property type="component" value="Unassembled WGS sequence"/>
</dbReference>
<sequence>MSRTVIHPPGSLNLPSWRELWAAREIFAQFGRRDVLLRYRQTAIGVAWVVIQPLAAAGIFAIVFGGIADLPSGDVPYFLFSFAGLLGWNLFNGVVTRGAASLVANQALVSKVFFPRLLVPLSTVVSVMLDFAVAFALFVVLLVVFGVSPGWAILLLPVWVVLTLLLSAGIALAAAAGTVKYRDVSYFLPWVLQILLYATPVAYSLSAVPADLLWMFNLNPLTWLLECYRWSLLGQAAPEAWQLAALVIGSTAVAFGGLLVFQRMERGFADVI</sequence>
<proteinExistence type="inferred from homology"/>
<keyword evidence="12" id="KW-1185">Reference proteome</keyword>
<dbReference type="Pfam" id="PF01061">
    <property type="entry name" value="ABC2_membrane"/>
    <property type="match status" value="1"/>
</dbReference>